<evidence type="ECO:0000313" key="4">
    <source>
        <dbReference type="Proteomes" id="UP000032680"/>
    </source>
</evidence>
<name>A0A0D6P5F1_9PROT</name>
<proteinExistence type="inferred from homology"/>
<dbReference type="AlphaFoldDB" id="A0A0D6P5F1"/>
<organism evidence="3 4">
    <name type="scientific">Acidisphaera rubrifaciens HS-AP3</name>
    <dbReference type="NCBI Taxonomy" id="1231350"/>
    <lineage>
        <taxon>Bacteria</taxon>
        <taxon>Pseudomonadati</taxon>
        <taxon>Pseudomonadota</taxon>
        <taxon>Alphaproteobacteria</taxon>
        <taxon>Acetobacterales</taxon>
        <taxon>Acetobacteraceae</taxon>
        <taxon>Acidisphaera</taxon>
    </lineage>
</organism>
<dbReference type="SUPFAM" id="SSF143120">
    <property type="entry name" value="YefM-like"/>
    <property type="match status" value="1"/>
</dbReference>
<dbReference type="Proteomes" id="UP000032680">
    <property type="component" value="Unassembled WGS sequence"/>
</dbReference>
<dbReference type="Gene3D" id="3.40.1620.10">
    <property type="entry name" value="YefM-like domain"/>
    <property type="match status" value="1"/>
</dbReference>
<dbReference type="InterPro" id="IPR006442">
    <property type="entry name" value="Antitoxin_Phd/YefM"/>
</dbReference>
<dbReference type="NCBIfam" id="TIGR01552">
    <property type="entry name" value="phd_fam"/>
    <property type="match status" value="1"/>
</dbReference>
<accession>A0A0D6P5F1</accession>
<protein>
    <recommendedName>
        <fullName evidence="2">Antitoxin</fullName>
    </recommendedName>
</protein>
<evidence type="ECO:0000256" key="2">
    <source>
        <dbReference type="RuleBase" id="RU362080"/>
    </source>
</evidence>
<dbReference type="EMBL" id="BANB01000120">
    <property type="protein sequence ID" value="GAN76571.1"/>
    <property type="molecule type" value="Genomic_DNA"/>
</dbReference>
<dbReference type="InterPro" id="IPR036165">
    <property type="entry name" value="YefM-like_sf"/>
</dbReference>
<dbReference type="Pfam" id="PF02604">
    <property type="entry name" value="PhdYeFM_antitox"/>
    <property type="match status" value="1"/>
</dbReference>
<sequence length="81" mass="8646">MHEVADKEARERLPDLLDEVQNGGEIVITRDGRPVARLVGPAHAFDRDRAARAAEGLLSAGAGLSLDGLSIGELIAEGRRF</sequence>
<comment type="function">
    <text evidence="2">Antitoxin component of a type II toxin-antitoxin (TA) system.</text>
</comment>
<keyword evidence="4" id="KW-1185">Reference proteome</keyword>
<comment type="similarity">
    <text evidence="1 2">Belongs to the phD/YefM antitoxin family.</text>
</comment>
<dbReference type="PANTHER" id="PTHR35377:SF7">
    <property type="entry name" value="SSL1004 PROTEIN"/>
    <property type="match status" value="1"/>
</dbReference>
<dbReference type="InterPro" id="IPR051416">
    <property type="entry name" value="phD-YefM_TA_antitoxins"/>
</dbReference>
<dbReference type="PANTHER" id="PTHR35377">
    <property type="entry name" value="ANTITOXIN VAPB49-RELATED-RELATED"/>
    <property type="match status" value="1"/>
</dbReference>
<evidence type="ECO:0000313" key="3">
    <source>
        <dbReference type="EMBL" id="GAN76571.1"/>
    </source>
</evidence>
<gene>
    <name evidence="3" type="ORF">Asru_0120_03</name>
</gene>
<dbReference type="RefSeq" id="WP_048860407.1">
    <property type="nucleotide sequence ID" value="NZ_BANB01000120.1"/>
</dbReference>
<reference evidence="3 4" key="1">
    <citation type="submission" date="2012-11" db="EMBL/GenBank/DDBJ databases">
        <title>Whole genome sequence of Acidisphaera rubrifaciens HS-AP3.</title>
        <authorList>
            <person name="Azuma Y."/>
            <person name="Higashiura N."/>
            <person name="Hirakawa H."/>
            <person name="Matsushita K."/>
        </authorList>
    </citation>
    <scope>NUCLEOTIDE SEQUENCE [LARGE SCALE GENOMIC DNA]</scope>
    <source>
        <strain evidence="3 4">HS-AP3</strain>
    </source>
</reference>
<evidence type="ECO:0000256" key="1">
    <source>
        <dbReference type="ARBA" id="ARBA00009981"/>
    </source>
</evidence>
<comment type="caution">
    <text evidence="3">The sequence shown here is derived from an EMBL/GenBank/DDBJ whole genome shotgun (WGS) entry which is preliminary data.</text>
</comment>
<dbReference type="OrthoDB" id="361531at2"/>